<evidence type="ECO:0000256" key="11">
    <source>
        <dbReference type="PROSITE-ProRule" id="PRU01360"/>
    </source>
</evidence>
<evidence type="ECO:0000313" key="16">
    <source>
        <dbReference type="EMBL" id="RYJ53214.1"/>
    </source>
</evidence>
<evidence type="ECO:0000259" key="14">
    <source>
        <dbReference type="Pfam" id="PF00593"/>
    </source>
</evidence>
<dbReference type="Proteomes" id="UP000253235">
    <property type="component" value="Unassembled WGS sequence"/>
</dbReference>
<dbReference type="Gene3D" id="2.170.130.10">
    <property type="entry name" value="TonB-dependent receptor, plug domain"/>
    <property type="match status" value="1"/>
</dbReference>
<evidence type="ECO:0000313" key="17">
    <source>
        <dbReference type="Proteomes" id="UP000253235"/>
    </source>
</evidence>
<protein>
    <submittedName>
        <fullName evidence="16">TonB-dependent receptor</fullName>
    </submittedName>
</protein>
<dbReference type="EMBL" id="QNVY02000001">
    <property type="protein sequence ID" value="RYJ53214.1"/>
    <property type="molecule type" value="Genomic_DNA"/>
</dbReference>
<dbReference type="AlphaFoldDB" id="A0A482TYZ4"/>
<keyword evidence="13" id="KW-0732">Signal</keyword>
<keyword evidence="17" id="KW-1185">Reference proteome</keyword>
<dbReference type="OrthoDB" id="9782587at2"/>
<dbReference type="InterPro" id="IPR036942">
    <property type="entry name" value="Beta-barrel_TonB_sf"/>
</dbReference>
<dbReference type="PANTHER" id="PTHR32552:SF81">
    <property type="entry name" value="TONB-DEPENDENT OUTER MEMBRANE RECEPTOR"/>
    <property type="match status" value="1"/>
</dbReference>
<evidence type="ECO:0000256" key="5">
    <source>
        <dbReference type="ARBA" id="ARBA00022692"/>
    </source>
</evidence>
<comment type="similarity">
    <text evidence="11 12">Belongs to the TonB-dependent receptor family.</text>
</comment>
<evidence type="ECO:0000259" key="15">
    <source>
        <dbReference type="Pfam" id="PF07715"/>
    </source>
</evidence>
<keyword evidence="2 11" id="KW-0813">Transport</keyword>
<dbReference type="Gene3D" id="2.40.170.20">
    <property type="entry name" value="TonB-dependent receptor, beta-barrel domain"/>
    <property type="match status" value="1"/>
</dbReference>
<comment type="caution">
    <text evidence="16">The sequence shown here is derived from an EMBL/GenBank/DDBJ whole genome shotgun (WGS) entry which is preliminary data.</text>
</comment>
<organism evidence="16 17">
    <name type="scientific">Flavobacterium petrolei</name>
    <dbReference type="NCBI Taxonomy" id="2259594"/>
    <lineage>
        <taxon>Bacteria</taxon>
        <taxon>Pseudomonadati</taxon>
        <taxon>Bacteroidota</taxon>
        <taxon>Flavobacteriia</taxon>
        <taxon>Flavobacteriales</taxon>
        <taxon>Flavobacteriaceae</taxon>
        <taxon>Flavobacterium</taxon>
    </lineage>
</organism>
<evidence type="ECO:0000256" key="10">
    <source>
        <dbReference type="ARBA" id="ARBA00023237"/>
    </source>
</evidence>
<proteinExistence type="inferred from homology"/>
<evidence type="ECO:0000256" key="7">
    <source>
        <dbReference type="ARBA" id="ARBA00023065"/>
    </source>
</evidence>
<dbReference type="Pfam" id="PF00593">
    <property type="entry name" value="TonB_dep_Rec_b-barrel"/>
    <property type="match status" value="1"/>
</dbReference>
<accession>A0A482TYZ4</accession>
<gene>
    <name evidence="16" type="ORF">DR871_003970</name>
</gene>
<evidence type="ECO:0000256" key="9">
    <source>
        <dbReference type="ARBA" id="ARBA00023136"/>
    </source>
</evidence>
<dbReference type="PROSITE" id="PS52016">
    <property type="entry name" value="TONB_DEPENDENT_REC_3"/>
    <property type="match status" value="1"/>
</dbReference>
<evidence type="ECO:0000256" key="4">
    <source>
        <dbReference type="ARBA" id="ARBA00022496"/>
    </source>
</evidence>
<dbReference type="InterPro" id="IPR039426">
    <property type="entry name" value="TonB-dep_rcpt-like"/>
</dbReference>
<keyword evidence="3 11" id="KW-1134">Transmembrane beta strand</keyword>
<evidence type="ECO:0000256" key="3">
    <source>
        <dbReference type="ARBA" id="ARBA00022452"/>
    </source>
</evidence>
<feature type="domain" description="TonB-dependent receptor-like beta-barrel" evidence="14">
    <location>
        <begin position="254"/>
        <end position="649"/>
    </location>
</feature>
<evidence type="ECO:0000256" key="1">
    <source>
        <dbReference type="ARBA" id="ARBA00004571"/>
    </source>
</evidence>
<keyword evidence="4" id="KW-0410">Iron transport</keyword>
<dbReference type="PANTHER" id="PTHR32552">
    <property type="entry name" value="FERRICHROME IRON RECEPTOR-RELATED"/>
    <property type="match status" value="1"/>
</dbReference>
<feature type="signal peptide" evidence="13">
    <location>
        <begin position="1"/>
        <end position="20"/>
    </location>
</feature>
<dbReference type="InterPro" id="IPR037066">
    <property type="entry name" value="Plug_dom_sf"/>
</dbReference>
<keyword evidence="7" id="KW-0406">Ion transport</keyword>
<evidence type="ECO:0000256" key="2">
    <source>
        <dbReference type="ARBA" id="ARBA00022448"/>
    </source>
</evidence>
<dbReference type="Pfam" id="PF07715">
    <property type="entry name" value="Plug"/>
    <property type="match status" value="1"/>
</dbReference>
<name>A0A482TYZ4_9FLAO</name>
<keyword evidence="5 11" id="KW-0812">Transmembrane</keyword>
<dbReference type="InterPro" id="IPR000531">
    <property type="entry name" value="Beta-barrel_TonB"/>
</dbReference>
<comment type="subcellular location">
    <subcellularLocation>
        <location evidence="1 11">Cell outer membrane</location>
        <topology evidence="1 11">Multi-pass membrane protein</topology>
    </subcellularLocation>
</comment>
<evidence type="ECO:0000256" key="6">
    <source>
        <dbReference type="ARBA" id="ARBA00023004"/>
    </source>
</evidence>
<keyword evidence="6" id="KW-0408">Iron</keyword>
<dbReference type="SUPFAM" id="SSF56935">
    <property type="entry name" value="Porins"/>
    <property type="match status" value="1"/>
</dbReference>
<dbReference type="GO" id="GO:0009279">
    <property type="term" value="C:cell outer membrane"/>
    <property type="evidence" value="ECO:0007669"/>
    <property type="project" value="UniProtKB-SubCell"/>
</dbReference>
<keyword evidence="9 11" id="KW-0472">Membrane</keyword>
<dbReference type="GO" id="GO:0006826">
    <property type="term" value="P:iron ion transport"/>
    <property type="evidence" value="ECO:0007669"/>
    <property type="project" value="UniProtKB-KW"/>
</dbReference>
<feature type="chain" id="PRO_5019811728" evidence="13">
    <location>
        <begin position="21"/>
        <end position="692"/>
    </location>
</feature>
<dbReference type="InterPro" id="IPR012910">
    <property type="entry name" value="Plug_dom"/>
</dbReference>
<keyword evidence="8 12" id="KW-0798">TonB box</keyword>
<dbReference type="RefSeq" id="WP_113664760.1">
    <property type="nucleotide sequence ID" value="NZ_QNVY02000001.1"/>
</dbReference>
<evidence type="ECO:0000256" key="12">
    <source>
        <dbReference type="RuleBase" id="RU003357"/>
    </source>
</evidence>
<evidence type="ECO:0000256" key="8">
    <source>
        <dbReference type="ARBA" id="ARBA00023077"/>
    </source>
</evidence>
<sequence length="692" mass="76653">MFKNPITFLLFLCCATAVFCQVKKDTIALSEVTLKGSPIKNILQNVAASVSVITTADINKSDGIILTPVLNKIPGVTMQQGALNTNRITIRGIGARSQYGTNKIKAYFDGIPLTSGEGETTIDDIDLAAIEKIEIIKGPNSTSFGSGLGGVIQLFSRETPLLESFGKSTVTLGSYGLLQSRISAGYSDSKTNVFTSYTDLESDGFRANSSYNRKSFNLHGKQKIGSKGNLSFLGTFTRLKAYIPSSINETDLKNNPEKAAATWAAAQGFESFDKFMLGLGYDHQLSKKWSIQTSVFSNFKDAYEPRPFDILDENISSAGFRSNVNYKDQLFSLPFELSFGTELLTEKYEYSLFENLYQSKPGQGSIQGDEFSGIKQNRNYSNYFLQMELWISKKMHLETGVALNTTKYSLEDVFENNSGGQKKPFTFGNVWSPRVGLSYKVRNGKNIFTSVSKGFSVPSVAETLTPEGQINTNLKPEIGWNYELGFKGNWLKNKVYTEVTFYTTQIENLLVARRTADDQFVGINAGSNSHSGSEFLVNYKLLELTHFQITPYFSGAVNNFKFKEFLDGDADYSGNQLTGVPEKQFNFGVDLNTKNGFSVNTSFRTMGKIPLNDSNTKYSERYSLLDIKTTYVFTILKILKTELNAGINNALDTKYAANILPNAVGFGAAAPRYFYPGNPVNYYGGFSVAYVF</sequence>
<reference evidence="16 17" key="1">
    <citation type="submission" date="2019-01" db="EMBL/GenBank/DDBJ databases">
        <title>Flavobacterium sp. nov. isolated from arctic soil.</title>
        <authorList>
            <person name="Kim D.-U."/>
        </authorList>
    </citation>
    <scope>NUCLEOTIDE SEQUENCE [LARGE SCALE GENOMIC DNA]</scope>
    <source>
        <strain evidence="16 17">Kopri-42</strain>
    </source>
</reference>
<evidence type="ECO:0000256" key="13">
    <source>
        <dbReference type="SAM" id="SignalP"/>
    </source>
</evidence>
<keyword evidence="10 11" id="KW-0998">Cell outer membrane</keyword>
<keyword evidence="16" id="KW-0675">Receptor</keyword>
<feature type="domain" description="TonB-dependent receptor plug" evidence="15">
    <location>
        <begin position="44"/>
        <end position="151"/>
    </location>
</feature>